<dbReference type="PANTHER" id="PTHR11607">
    <property type="entry name" value="ALPHA-MANNOSIDASE"/>
    <property type="match status" value="1"/>
</dbReference>
<dbReference type="EC" id="3.2.1.-" evidence="8"/>
<evidence type="ECO:0000256" key="4">
    <source>
        <dbReference type="ARBA" id="ARBA00022833"/>
    </source>
</evidence>
<dbReference type="InterPro" id="IPR011013">
    <property type="entry name" value="Gal_mutarotase_sf_dom"/>
</dbReference>
<dbReference type="Gene3D" id="1.20.1270.50">
    <property type="entry name" value="Glycoside hydrolase family 38, central domain"/>
    <property type="match status" value="1"/>
</dbReference>
<dbReference type="Pfam" id="PF09261">
    <property type="entry name" value="Alpha-mann_mid"/>
    <property type="match status" value="1"/>
</dbReference>
<comment type="similarity">
    <text evidence="1 8">Belongs to the glycosyl hydrolase 38 family.</text>
</comment>
<evidence type="ECO:0000256" key="8">
    <source>
        <dbReference type="RuleBase" id="RU361199"/>
    </source>
</evidence>
<keyword evidence="5 8" id="KW-0326">Glycosidase</keyword>
<dbReference type="SUPFAM" id="SSF74650">
    <property type="entry name" value="Galactose mutarotase-like"/>
    <property type="match status" value="1"/>
</dbReference>
<sequence>MEVTAQYFNTFNIFGEVVGQRVTRHRYKVRKKSISDVTQVYVVPFTHADPGWLKTFDNYVSDTNAILDNMVVFMRDHPKMRFMWCEIAFLERWWTMQNESVKSSTRKLIKNKQLEIVSGSWVMTDEATTYFPSIVDNIIEGQQFVYNKLNVEAKVMWSNDPFGYGPSVPFLFAKSGVSRGVINRIHNDLKAFFRMHGALSFRWRQYFDADGQNDMYTHILPYGHYDILNSCGPNAELCCQYDFKRLNHFKCLGKGPEPVRRSNIRASALQLEKQFLKMSLEEGSNILLSVWGDDFRYDKLEEWHQQYDNLILLFDYINMNSKRTKISCKAIFFCMFGTLTEYFDALERNDRARNLIPATLSGDFFPYQCSSGDYWTGYYTTRPFYKRQERELHSFIRAADLLSTNAFTRLSTKKRQIIQQQLTIARRNLALFQHHDAITGTSKNHVMKDYSQRMFASIKIAENVLRISLKALLSLNNFEIDNIPLMYNASSSKKIITTDKPRTILIYNNEPYGRMEKIELQVSNRNVAVFGTDGPIEAQIEPYFDVISGQFTENFLLVFQTFINALSFTHCTIQSNHFVAAEIARILTPMKSLRVLKHISKHFPVVTISKDEFALQTSKIFVKLNAKNGLLEAINLNVATNGAERLRCKQKFSYYDSTLSGAYVMALENEKLKELEMNDAETFIVSGSLHQTVYTLSELIKQRLTVSNISGEDEGRLHMQLNVDIRRLSGAELIAKFETDVEPDDIEYYTDSNGLQLIKRAEYNTSNRPEMNYYPMPTALVLQDSSKRLSILSNLPHGVRTIGKRNFEIMLDRRLSTDDGKGLGFDDDGLPVDNLPVNMAFMFVLEKMVSAKHQKEEKQRRFAYHTLNAHLALHSLTYPPNIIITSGILKNPPLHRLQSFPCDVQLLTVRPLNSDINRRLMILHRAGIDCTSLSASTCRGNELDLALKKYMRAIGVRTVQKTLLNGIREEASKEVNFQLATFFLKPTDFAAYLIRFH</sequence>
<dbReference type="PANTHER" id="PTHR11607:SF71">
    <property type="entry name" value="ALPHA-MANNOSIDASE"/>
    <property type="match status" value="1"/>
</dbReference>
<evidence type="ECO:0000256" key="6">
    <source>
        <dbReference type="ARBA" id="ARBA00059516"/>
    </source>
</evidence>
<organism evidence="10 11">
    <name type="scientific">Litomosoides sigmodontis</name>
    <name type="common">Filarial nematode worm</name>
    <dbReference type="NCBI Taxonomy" id="42156"/>
    <lineage>
        <taxon>Eukaryota</taxon>
        <taxon>Metazoa</taxon>
        <taxon>Ecdysozoa</taxon>
        <taxon>Nematoda</taxon>
        <taxon>Chromadorea</taxon>
        <taxon>Rhabditida</taxon>
        <taxon>Spirurina</taxon>
        <taxon>Spiruromorpha</taxon>
        <taxon>Filarioidea</taxon>
        <taxon>Onchocercidae</taxon>
        <taxon>Litomosoides</taxon>
    </lineage>
</organism>
<evidence type="ECO:0000259" key="9">
    <source>
        <dbReference type="SMART" id="SM00872"/>
    </source>
</evidence>
<keyword evidence="11" id="KW-1185">Reference proteome</keyword>
<dbReference type="AlphaFoldDB" id="A0A3P6UQP1"/>
<dbReference type="OrthoDB" id="10261055at2759"/>
<dbReference type="Proteomes" id="UP000277928">
    <property type="component" value="Unassembled WGS sequence"/>
</dbReference>
<dbReference type="InterPro" id="IPR013780">
    <property type="entry name" value="Glyco_hydro_b"/>
</dbReference>
<dbReference type="InterPro" id="IPR050843">
    <property type="entry name" value="Glycosyl_Hydrlase_38"/>
</dbReference>
<evidence type="ECO:0000256" key="1">
    <source>
        <dbReference type="ARBA" id="ARBA00009792"/>
    </source>
</evidence>
<dbReference type="SUPFAM" id="SSF88688">
    <property type="entry name" value="Families 57/38 glycoside transferase middle domain"/>
    <property type="match status" value="1"/>
</dbReference>
<dbReference type="Gene3D" id="3.20.110.10">
    <property type="entry name" value="Glycoside hydrolase 38, N terminal domain"/>
    <property type="match status" value="1"/>
</dbReference>
<dbReference type="InterPro" id="IPR028995">
    <property type="entry name" value="Glyco_hydro_57/38_cen_sf"/>
</dbReference>
<reference evidence="10 11" key="1">
    <citation type="submission" date="2018-08" db="EMBL/GenBank/DDBJ databases">
        <authorList>
            <person name="Laetsch R D."/>
            <person name="Stevens L."/>
            <person name="Kumar S."/>
            <person name="Blaxter L. M."/>
        </authorList>
    </citation>
    <scope>NUCLEOTIDE SEQUENCE [LARGE SCALE GENOMIC DNA]</scope>
</reference>
<dbReference type="Gene3D" id="2.60.40.1180">
    <property type="entry name" value="Golgi alpha-mannosidase II"/>
    <property type="match status" value="1"/>
</dbReference>
<dbReference type="GO" id="GO:0000139">
    <property type="term" value="C:Golgi membrane"/>
    <property type="evidence" value="ECO:0007669"/>
    <property type="project" value="TreeGrafter"/>
</dbReference>
<dbReference type="InterPro" id="IPR011682">
    <property type="entry name" value="Glyco_hydro_38_C"/>
</dbReference>
<dbReference type="EMBL" id="UYRX01000306">
    <property type="protein sequence ID" value="VDK79741.1"/>
    <property type="molecule type" value="Genomic_DNA"/>
</dbReference>
<dbReference type="InterPro" id="IPR000602">
    <property type="entry name" value="Glyco_hydro_38_N"/>
</dbReference>
<dbReference type="InterPro" id="IPR011330">
    <property type="entry name" value="Glyco_hydro/deAcase_b/a-brl"/>
</dbReference>
<proteinExistence type="inferred from homology"/>
<dbReference type="Gene3D" id="2.70.98.30">
    <property type="entry name" value="Golgi alpha-mannosidase II, domain 4"/>
    <property type="match status" value="1"/>
</dbReference>
<dbReference type="GO" id="GO:0006491">
    <property type="term" value="P:N-glycan processing"/>
    <property type="evidence" value="ECO:0007669"/>
    <property type="project" value="TreeGrafter"/>
</dbReference>
<evidence type="ECO:0000256" key="5">
    <source>
        <dbReference type="ARBA" id="ARBA00023295"/>
    </source>
</evidence>
<keyword evidence="4 8" id="KW-0862">Zinc</keyword>
<dbReference type="FunFam" id="1.20.1270.50:FF:000001">
    <property type="entry name" value="Alpha-mannosidase"/>
    <property type="match status" value="1"/>
</dbReference>
<dbReference type="STRING" id="42156.A0A3P6UQP1"/>
<name>A0A3P6UQP1_LITSI</name>
<evidence type="ECO:0000256" key="2">
    <source>
        <dbReference type="ARBA" id="ARBA00022723"/>
    </source>
</evidence>
<dbReference type="GO" id="GO:0046872">
    <property type="term" value="F:metal ion binding"/>
    <property type="evidence" value="ECO:0007669"/>
    <property type="project" value="UniProtKB-KW"/>
</dbReference>
<dbReference type="OMA" id="MHGDDFR"/>
<dbReference type="SUPFAM" id="SSF88713">
    <property type="entry name" value="Glycoside hydrolase/deacetylase"/>
    <property type="match status" value="1"/>
</dbReference>
<evidence type="ECO:0000313" key="10">
    <source>
        <dbReference type="EMBL" id="VDK79741.1"/>
    </source>
</evidence>
<comment type="function">
    <text evidence="6">Catalyzes the first committed step in the biosynthesis of complex N-glycans. It controls conversion of high mannose to complex N-glycans; the final hydrolytic step in the N-glycan maturation pathway.</text>
</comment>
<protein>
    <recommendedName>
        <fullName evidence="8">Alpha-mannosidase</fullName>
        <ecNumber evidence="8">3.2.1.-</ecNumber>
    </recommendedName>
</protein>
<keyword evidence="3 8" id="KW-0378">Hydrolase</keyword>
<evidence type="ECO:0000256" key="3">
    <source>
        <dbReference type="ARBA" id="ARBA00022801"/>
    </source>
</evidence>
<dbReference type="Pfam" id="PF01074">
    <property type="entry name" value="Glyco_hydro_38N"/>
    <property type="match status" value="1"/>
</dbReference>
<feature type="domain" description="Glycoside hydrolase family 38 central" evidence="9">
    <location>
        <begin position="373"/>
        <end position="454"/>
    </location>
</feature>
<dbReference type="InterPro" id="IPR037094">
    <property type="entry name" value="Glyco_hydro_38_cen_sf"/>
</dbReference>
<comment type="catalytic activity">
    <reaction evidence="7">
        <text>N(4)-{beta-D-GlcNAc-(1-&gt;2)-alpha-D-Man-(1-&gt;3)-[alpha-D-Man-(1-&gt;3)-[alpha-D-Man-(1-&gt;6)]-alpha-D-Man-(1-&gt;6)]-beta-D-Man-(1-&gt;4)-beta-D-GlcNAc-(1-&gt;4)-beta-D-GlcNAc}-L-asparaginyl-[protein] + 2 H2O = 2 alpha-D-mannopyranose + an N(4)-{beta-D-GlcNAc-(1-&gt;2)-alpha-D-Man-(1-&gt;3)-[alpha-D-Man-(1-&gt;6)]-beta-D-Man-(1-&gt;4)-beta-D-GlcNAc-(1-&gt;4)-beta-D-GlcNAc}-L-asparaginyl-[protein]</text>
        <dbReference type="Rhea" id="RHEA:56052"/>
        <dbReference type="Rhea" id="RHEA-COMP:14368"/>
        <dbReference type="Rhea" id="RHEA-COMP:14369"/>
        <dbReference type="ChEBI" id="CHEBI:15377"/>
        <dbReference type="ChEBI" id="CHEBI:28729"/>
        <dbReference type="ChEBI" id="CHEBI:60615"/>
        <dbReference type="ChEBI" id="CHEBI:60625"/>
        <dbReference type="EC" id="3.2.1.114"/>
    </reaction>
</comment>
<accession>A0A3P6UQP1</accession>
<keyword evidence="2 8" id="KW-0479">Metal-binding</keyword>
<dbReference type="GO" id="GO:0004572">
    <property type="term" value="F:mannosyl-oligosaccharide 1,3-1,6-alpha-mannosidase activity"/>
    <property type="evidence" value="ECO:0007669"/>
    <property type="project" value="UniProtKB-EC"/>
</dbReference>
<dbReference type="GO" id="GO:0030246">
    <property type="term" value="F:carbohydrate binding"/>
    <property type="evidence" value="ECO:0007669"/>
    <property type="project" value="InterPro"/>
</dbReference>
<dbReference type="InterPro" id="IPR015341">
    <property type="entry name" value="Glyco_hydro_38_cen"/>
</dbReference>
<evidence type="ECO:0000256" key="7">
    <source>
        <dbReference type="ARBA" id="ARBA00093232"/>
    </source>
</evidence>
<gene>
    <name evidence="10" type="ORF">NLS_LOCUS4642</name>
</gene>
<comment type="cofactor">
    <cofactor evidence="8">
        <name>Zn(2+)</name>
        <dbReference type="ChEBI" id="CHEBI:29105"/>
    </cofactor>
    <text evidence="8">Binds 1 zinc ion per subunit.</text>
</comment>
<dbReference type="GO" id="GO:0006013">
    <property type="term" value="P:mannose metabolic process"/>
    <property type="evidence" value="ECO:0007669"/>
    <property type="project" value="InterPro"/>
</dbReference>
<dbReference type="SMART" id="SM00872">
    <property type="entry name" value="Alpha-mann_mid"/>
    <property type="match status" value="1"/>
</dbReference>
<dbReference type="Pfam" id="PF07748">
    <property type="entry name" value="Glyco_hydro_38C"/>
    <property type="match status" value="1"/>
</dbReference>
<dbReference type="InterPro" id="IPR027291">
    <property type="entry name" value="Glyco_hydro_38_N_sf"/>
</dbReference>
<dbReference type="FunFam" id="3.20.110.10:FF:000010">
    <property type="entry name" value="Alpha-mannosidase"/>
    <property type="match status" value="1"/>
</dbReference>
<evidence type="ECO:0000313" key="11">
    <source>
        <dbReference type="Proteomes" id="UP000277928"/>
    </source>
</evidence>